<reference evidence="1" key="1">
    <citation type="submission" date="2023-04" db="EMBL/GenBank/DDBJ databases">
        <title>Ambrosiozyma monospora NBRC 10751.</title>
        <authorList>
            <person name="Ichikawa N."/>
            <person name="Sato H."/>
            <person name="Tonouchi N."/>
        </authorList>
    </citation>
    <scope>NUCLEOTIDE SEQUENCE</scope>
    <source>
        <strain evidence="1">NBRC 10751</strain>
    </source>
</reference>
<accession>A0ACB5TPE8</accession>
<comment type="caution">
    <text evidence="1">The sequence shown here is derived from an EMBL/GenBank/DDBJ whole genome shotgun (WGS) entry which is preliminary data.</text>
</comment>
<gene>
    <name evidence="1" type="ORF">Amon02_000902100</name>
</gene>
<dbReference type="EMBL" id="BSXS01008273">
    <property type="protein sequence ID" value="GME92030.1"/>
    <property type="molecule type" value="Genomic_DNA"/>
</dbReference>
<name>A0ACB5TPE8_AMBMO</name>
<protein>
    <submittedName>
        <fullName evidence="1">Unnamed protein product</fullName>
    </submittedName>
</protein>
<evidence type="ECO:0000313" key="2">
    <source>
        <dbReference type="Proteomes" id="UP001165064"/>
    </source>
</evidence>
<dbReference type="Proteomes" id="UP001165064">
    <property type="component" value="Unassembled WGS sequence"/>
</dbReference>
<sequence>MFCNNSNNNTSNNNHNNSNNNNNASASASASGSGSGSGSASVPLTVSASTGGTGGNSSSSSNSTIVTTTPNITVTPEAMAKLTDRLKLYDDILHRLVPTIKLTDLNDNPKPINPMKLMTALNKLKERETANSKSSTGDEKSSSSVIPPTTTPETAKLLAETYESLPDIPVPHVPTLPKLPPNSKMPLQQAQSQPQSQHIPPPQAQYDSPSSSSDRPQSNSPTASTTYLSYPRFVRVKHGQRDQDHLAFKRSCIATHNEDMGECLCFV</sequence>
<proteinExistence type="predicted"/>
<organism evidence="1 2">
    <name type="scientific">Ambrosiozyma monospora</name>
    <name type="common">Yeast</name>
    <name type="synonym">Endomycopsis monosporus</name>
    <dbReference type="NCBI Taxonomy" id="43982"/>
    <lineage>
        <taxon>Eukaryota</taxon>
        <taxon>Fungi</taxon>
        <taxon>Dikarya</taxon>
        <taxon>Ascomycota</taxon>
        <taxon>Saccharomycotina</taxon>
        <taxon>Pichiomycetes</taxon>
        <taxon>Pichiales</taxon>
        <taxon>Pichiaceae</taxon>
        <taxon>Ambrosiozyma</taxon>
    </lineage>
</organism>
<evidence type="ECO:0000313" key="1">
    <source>
        <dbReference type="EMBL" id="GME92030.1"/>
    </source>
</evidence>
<keyword evidence="2" id="KW-1185">Reference proteome</keyword>